<dbReference type="InterPro" id="IPR049730">
    <property type="entry name" value="SNF2/RAD54-like_C"/>
</dbReference>
<feature type="region of interest" description="Disordered" evidence="24">
    <location>
        <begin position="1025"/>
        <end position="1236"/>
    </location>
</feature>
<dbReference type="GO" id="GO:0003677">
    <property type="term" value="F:DNA binding"/>
    <property type="evidence" value="ECO:0007669"/>
    <property type="project" value="UniProtKB-KW"/>
</dbReference>
<feature type="domain" description="Helicase ATP-binding" evidence="25">
    <location>
        <begin position="111"/>
        <end position="279"/>
    </location>
</feature>
<dbReference type="OMA" id="FTIEDFQ"/>
<keyword evidence="16" id="KW-0131">Cell cycle</keyword>
<evidence type="ECO:0000256" key="3">
    <source>
        <dbReference type="ARBA" id="ARBA00012551"/>
    </source>
</evidence>
<dbReference type="RefSeq" id="XP_007667463.2">
    <property type="nucleotide sequence ID" value="XM_007669273.3"/>
</dbReference>
<reference evidence="27 28" key="1">
    <citation type="journal article" date="2008" name="Nature">
        <title>Genome analysis of the platypus reveals unique signatures of evolution.</title>
        <authorList>
            <person name="Warren W.C."/>
            <person name="Hillier L.W."/>
            <person name="Marshall Graves J.A."/>
            <person name="Birney E."/>
            <person name="Ponting C.P."/>
            <person name="Grutzner F."/>
            <person name="Belov K."/>
            <person name="Miller W."/>
            <person name="Clarke L."/>
            <person name="Chinwalla A.T."/>
            <person name="Yang S.P."/>
            <person name="Heger A."/>
            <person name="Locke D.P."/>
            <person name="Miethke P."/>
            <person name="Waters P.D."/>
            <person name="Veyrunes F."/>
            <person name="Fulton L."/>
            <person name="Fulton B."/>
            <person name="Graves T."/>
            <person name="Wallis J."/>
            <person name="Puente X.S."/>
            <person name="Lopez-Otin C."/>
            <person name="Ordonez G.R."/>
            <person name="Eichler E.E."/>
            <person name="Chen L."/>
            <person name="Cheng Z."/>
            <person name="Deakin J.E."/>
            <person name="Alsop A."/>
            <person name="Thompson K."/>
            <person name="Kirby P."/>
            <person name="Papenfuss A.T."/>
            <person name="Wakefield M.J."/>
            <person name="Olender T."/>
            <person name="Lancet D."/>
            <person name="Huttley G.A."/>
            <person name="Smit A.F."/>
            <person name="Pask A."/>
            <person name="Temple-Smith P."/>
            <person name="Batzer M.A."/>
            <person name="Walker J.A."/>
            <person name="Konkel M.K."/>
            <person name="Harris R.S."/>
            <person name="Whittington C.M."/>
            <person name="Wong E.S."/>
            <person name="Gemmell N.J."/>
            <person name="Buschiazzo E."/>
            <person name="Vargas Jentzsch I.M."/>
            <person name="Merkel A."/>
            <person name="Schmitz J."/>
            <person name="Zemann A."/>
            <person name="Churakov G."/>
            <person name="Kriegs J.O."/>
            <person name="Brosius J."/>
            <person name="Murchison E.P."/>
            <person name="Sachidanandam R."/>
            <person name="Smith C."/>
            <person name="Hannon G.J."/>
            <person name="Tsend-Ayush E."/>
            <person name="McMillan D."/>
            <person name="Attenborough R."/>
            <person name="Rens W."/>
            <person name="Ferguson-Smith M."/>
            <person name="Lefevre C.M."/>
            <person name="Sharp J.A."/>
            <person name="Nicholas K.R."/>
            <person name="Ray D.A."/>
            <person name="Kube M."/>
            <person name="Reinhardt R."/>
            <person name="Pringle T.H."/>
            <person name="Taylor J."/>
            <person name="Jones R.C."/>
            <person name="Nixon B."/>
            <person name="Dacheux J.L."/>
            <person name="Niwa H."/>
            <person name="Sekita Y."/>
            <person name="Huang X."/>
            <person name="Stark A."/>
            <person name="Kheradpour P."/>
            <person name="Kellis M."/>
            <person name="Flicek P."/>
            <person name="Chen Y."/>
            <person name="Webber C."/>
            <person name="Hardison R."/>
            <person name="Nelson J."/>
            <person name="Hallsworth-Pepin K."/>
            <person name="Delehaunty K."/>
            <person name="Markovic C."/>
            <person name="Minx P."/>
            <person name="Feng Y."/>
            <person name="Kremitzki C."/>
            <person name="Mitreva M."/>
            <person name="Glasscock J."/>
            <person name="Wylie T."/>
            <person name="Wohldmann P."/>
            <person name="Thiru P."/>
            <person name="Nhan M.N."/>
            <person name="Pohl C.S."/>
            <person name="Smith S.M."/>
            <person name="Hou S."/>
            <person name="Nefedov M."/>
            <person name="de Jong P.J."/>
            <person name="Renfree M.B."/>
            <person name="Mardis E.R."/>
            <person name="Wilson R.K."/>
        </authorList>
    </citation>
    <scope>NUCLEOTIDE SEQUENCE [LARGE SCALE GENOMIC DNA]</scope>
    <source>
        <strain evidence="27 28">Glennie</strain>
    </source>
</reference>
<name>F7G511_ORNAN</name>
<keyword evidence="4" id="KW-0158">Chromosome</keyword>
<feature type="compositionally biased region" description="Polar residues" evidence="24">
    <location>
        <begin position="1170"/>
        <end position="1182"/>
    </location>
</feature>
<feature type="compositionally biased region" description="Polar residues" evidence="24">
    <location>
        <begin position="858"/>
        <end position="871"/>
    </location>
</feature>
<evidence type="ECO:0000256" key="16">
    <source>
        <dbReference type="ARBA" id="ARBA00023306"/>
    </source>
</evidence>
<comment type="function">
    <text evidence="19">DNA helicase that acts as a tension sensor that associates with catenated DNA which is stretched under tension until it is resolved during anaphase. Functions as ATP-dependent DNA translocase. Can promote Holliday junction branch migration (in vitro).</text>
</comment>
<evidence type="ECO:0000256" key="9">
    <source>
        <dbReference type="ARBA" id="ARBA00022776"/>
    </source>
</evidence>
<keyword evidence="6" id="KW-0132">Cell division</keyword>
<evidence type="ECO:0000256" key="5">
    <source>
        <dbReference type="ARBA" id="ARBA00022553"/>
    </source>
</evidence>
<evidence type="ECO:0000256" key="21">
    <source>
        <dbReference type="ARBA" id="ARBA00068237"/>
    </source>
</evidence>
<keyword evidence="28" id="KW-1185">Reference proteome</keyword>
<dbReference type="STRING" id="9258.ENSOANP00000023177"/>
<dbReference type="InterPro" id="IPR001650">
    <property type="entry name" value="Helicase_C-like"/>
</dbReference>
<evidence type="ECO:0000256" key="13">
    <source>
        <dbReference type="ARBA" id="ARBA00022838"/>
    </source>
</evidence>
<dbReference type="EC" id="3.6.4.12" evidence="3"/>
<feature type="compositionally biased region" description="Polar residues" evidence="24">
    <location>
        <begin position="910"/>
        <end position="923"/>
    </location>
</feature>
<dbReference type="Gene3D" id="3.40.50.300">
    <property type="entry name" value="P-loop containing nucleotide triphosphate hydrolases"/>
    <property type="match status" value="1"/>
</dbReference>
<comment type="catalytic activity">
    <reaction evidence="18">
        <text>ATP + H2O = ADP + phosphate + H(+)</text>
        <dbReference type="Rhea" id="RHEA:13065"/>
        <dbReference type="ChEBI" id="CHEBI:15377"/>
        <dbReference type="ChEBI" id="CHEBI:15378"/>
        <dbReference type="ChEBI" id="CHEBI:30616"/>
        <dbReference type="ChEBI" id="CHEBI:43474"/>
        <dbReference type="ChEBI" id="CHEBI:456216"/>
        <dbReference type="EC" id="3.6.4.12"/>
    </reaction>
</comment>
<keyword evidence="5" id="KW-0597">Phosphoprotein</keyword>
<dbReference type="GeneID" id="100073763"/>
<evidence type="ECO:0000256" key="24">
    <source>
        <dbReference type="SAM" id="MobiDB-lite"/>
    </source>
</evidence>
<dbReference type="KEGG" id="oaa:100073763"/>
<dbReference type="InterPro" id="IPR027417">
    <property type="entry name" value="P-loop_NTPase"/>
</dbReference>
<dbReference type="FunCoup" id="F7G511">
    <property type="interactions" value="471"/>
</dbReference>
<dbReference type="SMART" id="SM00490">
    <property type="entry name" value="HELICc"/>
    <property type="match status" value="1"/>
</dbReference>
<organism evidence="27 28">
    <name type="scientific">Ornithorhynchus anatinus</name>
    <name type="common">Duckbill platypus</name>
    <dbReference type="NCBI Taxonomy" id="9258"/>
    <lineage>
        <taxon>Eukaryota</taxon>
        <taxon>Metazoa</taxon>
        <taxon>Chordata</taxon>
        <taxon>Craniata</taxon>
        <taxon>Vertebrata</taxon>
        <taxon>Euteleostomi</taxon>
        <taxon>Mammalia</taxon>
        <taxon>Monotremata</taxon>
        <taxon>Ornithorhynchidae</taxon>
        <taxon>Ornithorhynchus</taxon>
    </lineage>
</organism>
<reference evidence="27" key="3">
    <citation type="submission" date="2025-09" db="UniProtKB">
        <authorList>
            <consortium name="Ensembl"/>
        </authorList>
    </citation>
    <scope>IDENTIFICATION</scope>
    <source>
        <strain evidence="27">Glennie</strain>
    </source>
</reference>
<evidence type="ECO:0000256" key="6">
    <source>
        <dbReference type="ARBA" id="ARBA00022618"/>
    </source>
</evidence>
<feature type="compositionally biased region" description="Polar residues" evidence="24">
    <location>
        <begin position="338"/>
        <end position="349"/>
    </location>
</feature>
<evidence type="ECO:0000256" key="19">
    <source>
        <dbReference type="ARBA" id="ARBA00058190"/>
    </source>
</evidence>
<comment type="subcellular location">
    <subcellularLocation>
        <location evidence="1">Chromosome</location>
        <location evidence="1">Centromere</location>
        <location evidence="1">Kinetochore</location>
    </subcellularLocation>
</comment>
<dbReference type="InterPro" id="IPR038718">
    <property type="entry name" value="SNF2-like_sf"/>
</dbReference>
<dbReference type="GO" id="GO:0005524">
    <property type="term" value="F:ATP binding"/>
    <property type="evidence" value="ECO:0007669"/>
    <property type="project" value="UniProtKB-KW"/>
</dbReference>
<evidence type="ECO:0000313" key="28">
    <source>
        <dbReference type="Proteomes" id="UP000002279"/>
    </source>
</evidence>
<keyword evidence="17" id="KW-0137">Centromere</keyword>
<dbReference type="GO" id="GO:0006281">
    <property type="term" value="P:DNA repair"/>
    <property type="evidence" value="ECO:0000318"/>
    <property type="project" value="GO_Central"/>
</dbReference>
<feature type="compositionally biased region" description="Basic and acidic residues" evidence="24">
    <location>
        <begin position="846"/>
        <end position="857"/>
    </location>
</feature>
<feature type="coiled-coil region" evidence="23">
    <location>
        <begin position="55"/>
        <end position="82"/>
    </location>
</feature>
<dbReference type="Proteomes" id="UP000002279">
    <property type="component" value="Chromosome 6"/>
</dbReference>
<dbReference type="GO" id="GO:0051301">
    <property type="term" value="P:cell division"/>
    <property type="evidence" value="ECO:0007669"/>
    <property type="project" value="UniProtKB-KW"/>
</dbReference>
<evidence type="ECO:0000256" key="12">
    <source>
        <dbReference type="ARBA" id="ARBA00022806"/>
    </source>
</evidence>
<evidence type="ECO:0000256" key="4">
    <source>
        <dbReference type="ARBA" id="ARBA00022454"/>
    </source>
</evidence>
<evidence type="ECO:0000256" key="22">
    <source>
        <dbReference type="ARBA" id="ARBA00081913"/>
    </source>
</evidence>
<sequence>MADKEAALGADAAALSPEQMEQYQGYLKEAKDATKMGSLEEALRLFNLAGEIFPSDKVKHRIKRIEETLEELAEEKDNEFTDVCNSGLMLYRELHHQLFEHQREGVAFLYSLFRDGKKGGILADDMGLGKTIQIIAFLSGMFDAELVNYVLLVMPTTLISTWTREFAKWTPGIRVKNFHGASKTERTKNLERIQRKTGVIITTYQMLINNWQQLSSLNGREFVWDYLIFDEAHKIKTSASKTAICARSIPAHNRILLTGTPVQNNLQELWSLFDVACQGSLLGTSTTFKMEYENPITRAREKDATPGEKALGFKISENLMTIIKPHFLRRTKEDVQKRTASQPKSNLSEKSQDDDLAPEMPSLSRKNDFIIWVRLTSLQEDIYRKFVSLDHIKELLMETRSPLAELGVLKKLCDHPRLLSARACTLLGLEGGGFSDQDENGTDHYSDINRIGQLPDQTLMEESGKLMFLMALLKRLQREGHQTLVFSQSRKMLDIIERLLTNTHFKILRVDGTIAQLGEREKRISLFQKNKDYSVFLLTTQVGGVGLTLTAATRVVIFDPSWNPATDAQAVDRAYRIGQKENVVIYRLITCGTVEEKIYRRQVFKDSLVRQTTGDKKNPFRYFSKQELRELFVIEDFRLSKTQQQLQSLHSAQRKTDEELDGHIAYLHTLKIAGISDHDLMYTRDAAAHEEAQEMEERRYIQQRVQKAQQLVELESQHNELLLERIRTGTEGSWLRPPIFSSQPKRKPPESKTGQPRSLSPVRRPILSSETVDLAQDDVSSKMTGLVLDDSDEEGETVERSSGKTPKFGAGPSPALPTKKCPRETNRSKDSLMETSTIRIPDSDSEVLRDSVMECSRHPSTSAVVDLTESQPPLPEAEMSVQALDSLASPAGKEAGVRAGASPSIDRPAGTQSASPSVFRSSGLSEIKVRGESLVSSLHYTNDFNLVLEDSVEGAQKPSVASLEGIQNEDLLDGSVNNSKARGDSELLQPDGHHSVRSVHLSDTEGEGESELVVVMGKKKARRIIVSDSEDGEEPEALMSPLRNSGQEFRASTPKWETSKSDPVFSPGALGSGKKPITPPARPDVDLDRVADVEGLEISRRAERIEDGSESEYFEEAEEGSEETGDSEEPAGETGDLEDGPESEFWEEEAEEGSVEEDDYSEEPAGETLGTESESCNFSMSESDAGREGPSAGESSSEASAEEAEALAGEQNDFSPAKMQVEDDISNHLNSVSETDKYDALVKRGKELKGRGNLQEALDCLLQALDLKSDPEIMLLTLGLYKQLK</sequence>
<evidence type="ECO:0000256" key="8">
    <source>
        <dbReference type="ARBA" id="ARBA00022741"/>
    </source>
</evidence>
<keyword evidence="14" id="KW-0067">ATP-binding</keyword>
<keyword evidence="12" id="KW-0347">Helicase</keyword>
<dbReference type="GO" id="GO:0003678">
    <property type="term" value="F:DNA helicase activity"/>
    <property type="evidence" value="ECO:0007669"/>
    <property type="project" value="UniProtKB-EC"/>
</dbReference>
<comment type="subunit">
    <text evidence="20">Interacts with PLK1, which phosphorylates it. Both proteins are mutually dependent on each other for correct subcellular localization. Interacts (via N-terminal TPR repeat) with BEND3 (via BEN domains 1 and 3); the interaction is direct.</text>
</comment>
<dbReference type="InterPro" id="IPR050496">
    <property type="entry name" value="SNF2_RAD54_helicase_repair"/>
</dbReference>
<keyword evidence="8" id="KW-0547">Nucleotide-binding</keyword>
<dbReference type="FunFam" id="3.40.50.10810:FF:000029">
    <property type="entry name" value="ERCC excision repair 6-like, spindle assembly checkpoint helicase"/>
    <property type="match status" value="1"/>
</dbReference>
<evidence type="ECO:0000259" key="25">
    <source>
        <dbReference type="PROSITE" id="PS51192"/>
    </source>
</evidence>
<dbReference type="CTD" id="54821"/>
<dbReference type="SMART" id="SM00487">
    <property type="entry name" value="DEXDc"/>
    <property type="match status" value="1"/>
</dbReference>
<evidence type="ECO:0000256" key="2">
    <source>
        <dbReference type="ARBA" id="ARBA00007025"/>
    </source>
</evidence>
<gene>
    <name evidence="27" type="primary">ERCC6L</name>
</gene>
<dbReference type="SUPFAM" id="SSF52540">
    <property type="entry name" value="P-loop containing nucleoside triphosphate hydrolases"/>
    <property type="match status" value="2"/>
</dbReference>
<protein>
    <recommendedName>
        <fullName evidence="21">DNA excision repair protein ERCC-6-like</fullName>
        <ecNumber evidence="3">3.6.4.12</ecNumber>
    </recommendedName>
    <alternativeName>
        <fullName evidence="22">ATP-dependent helicase ERCC6-like</fullName>
    </alternativeName>
</protein>
<dbReference type="InterPro" id="IPR019734">
    <property type="entry name" value="TPR_rpt"/>
</dbReference>
<evidence type="ECO:0000256" key="15">
    <source>
        <dbReference type="ARBA" id="ARBA00023125"/>
    </source>
</evidence>
<evidence type="ECO:0000256" key="10">
    <source>
        <dbReference type="ARBA" id="ARBA00022801"/>
    </source>
</evidence>
<evidence type="ECO:0000256" key="20">
    <source>
        <dbReference type="ARBA" id="ARBA00062983"/>
    </source>
</evidence>
<dbReference type="CDD" id="cd18001">
    <property type="entry name" value="DEXHc_ERCC6L"/>
    <property type="match status" value="1"/>
</dbReference>
<evidence type="ECO:0000256" key="23">
    <source>
        <dbReference type="SAM" id="Coils"/>
    </source>
</evidence>
<feature type="compositionally biased region" description="Low complexity" evidence="24">
    <location>
        <begin position="1188"/>
        <end position="1199"/>
    </location>
</feature>
<dbReference type="Pfam" id="PF00271">
    <property type="entry name" value="Helicase_C"/>
    <property type="match status" value="1"/>
</dbReference>
<evidence type="ECO:0000313" key="27">
    <source>
        <dbReference type="Ensembl" id="ENSOANP00000023177.2"/>
    </source>
</evidence>
<evidence type="ECO:0000256" key="17">
    <source>
        <dbReference type="ARBA" id="ARBA00023328"/>
    </source>
</evidence>
<keyword evidence="23" id="KW-0175">Coiled coil</keyword>
<evidence type="ECO:0000256" key="11">
    <source>
        <dbReference type="ARBA" id="ARBA00022803"/>
    </source>
</evidence>
<keyword evidence="10" id="KW-0378">Hydrolase</keyword>
<keyword evidence="7" id="KW-0677">Repeat</keyword>
<feature type="compositionally biased region" description="Basic and acidic residues" evidence="24">
    <location>
        <begin position="1083"/>
        <end position="1107"/>
    </location>
</feature>
<dbReference type="HOGENOM" id="CLU_004666_0_0_1"/>
<feature type="region of interest" description="Disordered" evidence="24">
    <location>
        <begin position="331"/>
        <end position="360"/>
    </location>
</feature>
<evidence type="ECO:0000256" key="7">
    <source>
        <dbReference type="ARBA" id="ARBA00022737"/>
    </source>
</evidence>
<dbReference type="Bgee" id="ENSOANG00000014708">
    <property type="expression patterns" value="Expressed in fibroblast and 8 other cell types or tissues"/>
</dbReference>
<feature type="compositionally biased region" description="Basic and acidic residues" evidence="24">
    <location>
        <begin position="821"/>
        <end position="832"/>
    </location>
</feature>
<evidence type="ECO:0000256" key="1">
    <source>
        <dbReference type="ARBA" id="ARBA00004629"/>
    </source>
</evidence>
<feature type="region of interest" description="Disordered" evidence="24">
    <location>
        <begin position="733"/>
        <end position="923"/>
    </location>
</feature>
<comment type="similarity">
    <text evidence="2">Belongs to the SNF2/RAD54 helicase family.</text>
</comment>
<reference evidence="27" key="2">
    <citation type="submission" date="2025-08" db="UniProtKB">
        <authorList>
            <consortium name="Ensembl"/>
        </authorList>
    </citation>
    <scope>IDENTIFICATION</scope>
    <source>
        <strain evidence="27">Glennie</strain>
    </source>
</reference>
<dbReference type="CDD" id="cd18793">
    <property type="entry name" value="SF2_C_SNF"/>
    <property type="match status" value="1"/>
</dbReference>
<feature type="compositionally biased region" description="Acidic residues" evidence="24">
    <location>
        <begin position="1108"/>
        <end position="1165"/>
    </location>
</feature>
<feature type="domain" description="Helicase C-terminal" evidence="26">
    <location>
        <begin position="468"/>
        <end position="628"/>
    </location>
</feature>
<dbReference type="Ensembl" id="ENSOANT00000023181.2">
    <property type="protein sequence ID" value="ENSOANP00000023177.2"/>
    <property type="gene ID" value="ENSOANG00000014708.3"/>
</dbReference>
<dbReference type="PROSITE" id="PS51194">
    <property type="entry name" value="HELICASE_CTER"/>
    <property type="match status" value="1"/>
</dbReference>
<dbReference type="SMART" id="SM00028">
    <property type="entry name" value="TPR"/>
    <property type="match status" value="2"/>
</dbReference>
<dbReference type="PROSITE" id="PS51192">
    <property type="entry name" value="HELICASE_ATP_BIND_1"/>
    <property type="match status" value="1"/>
</dbReference>
<dbReference type="InParanoid" id="F7G511"/>
<dbReference type="eggNOG" id="KOG0387">
    <property type="taxonomic scope" value="Eukaryota"/>
</dbReference>
<evidence type="ECO:0000259" key="26">
    <source>
        <dbReference type="PROSITE" id="PS51194"/>
    </source>
</evidence>
<dbReference type="Gene3D" id="3.40.50.10810">
    <property type="entry name" value="Tandem AAA-ATPase domain"/>
    <property type="match status" value="1"/>
</dbReference>
<accession>F7G511</accession>
<evidence type="ECO:0000256" key="18">
    <source>
        <dbReference type="ARBA" id="ARBA00047995"/>
    </source>
</evidence>
<evidence type="ECO:0000256" key="14">
    <source>
        <dbReference type="ARBA" id="ARBA00022840"/>
    </source>
</evidence>
<feature type="region of interest" description="Disordered" evidence="24">
    <location>
        <begin position="955"/>
        <end position="1011"/>
    </location>
</feature>
<proteinExistence type="inferred from homology"/>
<keyword evidence="13" id="KW-0995">Kinetochore</keyword>
<dbReference type="Pfam" id="PF00176">
    <property type="entry name" value="SNF2-rel_dom"/>
    <property type="match status" value="1"/>
</dbReference>
<dbReference type="GO" id="GO:0000776">
    <property type="term" value="C:kinetochore"/>
    <property type="evidence" value="ECO:0007669"/>
    <property type="project" value="UniProtKB-KW"/>
</dbReference>
<dbReference type="GO" id="GO:0016787">
    <property type="term" value="F:hydrolase activity"/>
    <property type="evidence" value="ECO:0007669"/>
    <property type="project" value="UniProtKB-KW"/>
</dbReference>
<keyword evidence="9" id="KW-0498">Mitosis</keyword>
<dbReference type="InterPro" id="IPR000330">
    <property type="entry name" value="SNF2_N"/>
</dbReference>
<dbReference type="PANTHER" id="PTHR45629:SF7">
    <property type="entry name" value="DNA EXCISION REPAIR PROTEIN ERCC-6-RELATED"/>
    <property type="match status" value="1"/>
</dbReference>
<dbReference type="InterPro" id="IPR014001">
    <property type="entry name" value="Helicase_ATP-bd"/>
</dbReference>
<dbReference type="PANTHER" id="PTHR45629">
    <property type="entry name" value="SNF2/RAD54 FAMILY MEMBER"/>
    <property type="match status" value="1"/>
</dbReference>
<dbReference type="GeneTree" id="ENSGT00940000156837"/>
<dbReference type="GO" id="GO:0015616">
    <property type="term" value="F:DNA translocase activity"/>
    <property type="evidence" value="ECO:0000318"/>
    <property type="project" value="GO_Central"/>
</dbReference>
<keyword evidence="11" id="KW-0802">TPR repeat</keyword>
<keyword evidence="15" id="KW-0238">DNA-binding</keyword>